<feature type="region of interest" description="Disordered" evidence="3">
    <location>
        <begin position="405"/>
        <end position="435"/>
    </location>
</feature>
<evidence type="ECO:0000256" key="4">
    <source>
        <dbReference type="SAM" id="SignalP"/>
    </source>
</evidence>
<keyword evidence="4" id="KW-0732">Signal</keyword>
<evidence type="ECO:0000256" key="1">
    <source>
        <dbReference type="PROSITE-ProRule" id="PRU00339"/>
    </source>
</evidence>
<dbReference type="Pfam" id="PF25800">
    <property type="entry name" value="FimV_N"/>
    <property type="match status" value="1"/>
</dbReference>
<sequence>MRTLLFTLASSSVLCPGAAMALGLGEITLYSALNQPLDARIELIDASQLEADEFKVRLASEQAFARAGVERFYVLNDLRFTPVLQGGERYIRVQSNKVMREPYLNFLVEVVRPNGHFVREFTVLFDPPESSAYRQQAAPLTSLAPRIEQPVRSRISVPQVLPTAMRGERYQVRRGDSLWLIAKRLQQAGSTLSLQRLMDGILALNPQAFMGGDASRLKADVELLLPDEARPFASAESPAPVADTSVEAPASAPVEVAAEAAAPLAEPVPAATVATETQAVAQLQQRLDSELQANQQQNAELMAQLQTLSQQLNTLQQAVSQRDQQIAELQQRLQQTTPAAATAAPSAADAAVAETPVAETPPAAAAPAPASISAETPSTWHWWLASSLLLGALVTAGWLRRGKRQAHAAAPTPTPRAVVVPPPQQPPRAAPLPPVQAPAEQLAPVTPARNSDALAAANVYIAYGNFAEARACLRQALEQDPERHELRLRLLEVLAQLGDEVGFKRELAVLQSIPECATPLARIREQYAQQSGGKPTEVVHEAVAPLNEASPLLEDDFKLNLEDLPLDADWDQIEPFQTVRPVSKGVEEDSLIGSNLNELPEVFEMGHSELTELPQAFERRTSARPVVVEEDEEVSPWGREPVGKTLSEFRSFEESHDLSHLEGKREHLSQLNQALAYIEQGNLDEACNILNQLISDGSDEQKREAKALLSRIA</sequence>
<protein>
    <submittedName>
        <fullName evidence="6">Pilus assembly protein FimV</fullName>
    </submittedName>
</protein>
<evidence type="ECO:0000256" key="2">
    <source>
        <dbReference type="SAM" id="Coils"/>
    </source>
</evidence>
<dbReference type="InterPro" id="IPR019734">
    <property type="entry name" value="TPR_rpt"/>
</dbReference>
<dbReference type="InterPro" id="IPR018392">
    <property type="entry name" value="LysM"/>
</dbReference>
<dbReference type="InterPro" id="IPR036779">
    <property type="entry name" value="LysM_dom_sf"/>
</dbReference>
<organism evidence="6 7">
    <name type="scientific">Pseudomonas fluvialis</name>
    <dbReference type="NCBI Taxonomy" id="1793966"/>
    <lineage>
        <taxon>Bacteria</taxon>
        <taxon>Pseudomonadati</taxon>
        <taxon>Pseudomonadota</taxon>
        <taxon>Gammaproteobacteria</taxon>
        <taxon>Pseudomonadales</taxon>
        <taxon>Pseudomonadaceae</taxon>
        <taxon>Pseudomonas</taxon>
    </lineage>
</organism>
<dbReference type="EMBL" id="JACHLL010000002">
    <property type="protein sequence ID" value="MBB6341123.1"/>
    <property type="molecule type" value="Genomic_DNA"/>
</dbReference>
<feature type="region of interest" description="Disordered" evidence="3">
    <location>
        <begin position="337"/>
        <end position="370"/>
    </location>
</feature>
<dbReference type="InterPro" id="IPR057840">
    <property type="entry name" value="FimV_N"/>
</dbReference>
<evidence type="ECO:0000313" key="6">
    <source>
        <dbReference type="EMBL" id="MBB6341123.1"/>
    </source>
</evidence>
<dbReference type="NCBIfam" id="TIGR03504">
    <property type="entry name" value="FimV_Cterm"/>
    <property type="match status" value="1"/>
</dbReference>
<evidence type="ECO:0000256" key="3">
    <source>
        <dbReference type="SAM" id="MobiDB-lite"/>
    </source>
</evidence>
<dbReference type="PROSITE" id="PS50005">
    <property type="entry name" value="TPR"/>
    <property type="match status" value="1"/>
</dbReference>
<keyword evidence="7" id="KW-1185">Reference proteome</keyword>
<feature type="coiled-coil region" evidence="2">
    <location>
        <begin position="280"/>
        <end position="332"/>
    </location>
</feature>
<accession>A0A7X0BRJ5</accession>
<keyword evidence="2" id="KW-0175">Coiled coil</keyword>
<keyword evidence="1" id="KW-0802">TPR repeat</keyword>
<dbReference type="Pfam" id="PF13428">
    <property type="entry name" value="TPR_14"/>
    <property type="match status" value="1"/>
</dbReference>
<feature type="domain" description="FimV N-terminal" evidence="5">
    <location>
        <begin position="22"/>
        <end position="128"/>
    </location>
</feature>
<dbReference type="AlphaFoldDB" id="A0A7X0BRJ5"/>
<feature type="compositionally biased region" description="Low complexity" evidence="3">
    <location>
        <begin position="407"/>
        <end position="419"/>
    </location>
</feature>
<dbReference type="InterPro" id="IPR011990">
    <property type="entry name" value="TPR-like_helical_dom_sf"/>
</dbReference>
<dbReference type="Gene3D" id="1.25.40.10">
    <property type="entry name" value="Tetratricopeptide repeat domain"/>
    <property type="match status" value="1"/>
</dbReference>
<dbReference type="SUPFAM" id="SSF48452">
    <property type="entry name" value="TPR-like"/>
    <property type="match status" value="1"/>
</dbReference>
<dbReference type="CDD" id="cd00118">
    <property type="entry name" value="LysM"/>
    <property type="match status" value="1"/>
</dbReference>
<reference evidence="6 7" key="1">
    <citation type="submission" date="2020-08" db="EMBL/GenBank/DDBJ databases">
        <title>Functional genomics of gut bacteria from endangered species of beetles.</title>
        <authorList>
            <person name="Carlos-Shanley C."/>
        </authorList>
    </citation>
    <scope>NUCLEOTIDE SEQUENCE [LARGE SCALE GENOMIC DNA]</scope>
    <source>
        <strain evidence="6 7">S00202</strain>
    </source>
</reference>
<proteinExistence type="predicted"/>
<dbReference type="Gene3D" id="1.20.58.2200">
    <property type="match status" value="1"/>
</dbReference>
<name>A0A7X0BRJ5_9PSED</name>
<feature type="repeat" description="TPR" evidence="1">
    <location>
        <begin position="450"/>
        <end position="483"/>
    </location>
</feature>
<dbReference type="Proteomes" id="UP000557193">
    <property type="component" value="Unassembled WGS sequence"/>
</dbReference>
<gene>
    <name evidence="6" type="ORF">HNP49_001280</name>
</gene>
<dbReference type="RefSeq" id="WP_184681638.1">
    <property type="nucleotide sequence ID" value="NZ_JACHLL010000002.1"/>
</dbReference>
<feature type="signal peptide" evidence="4">
    <location>
        <begin position="1"/>
        <end position="21"/>
    </location>
</feature>
<evidence type="ECO:0000313" key="7">
    <source>
        <dbReference type="Proteomes" id="UP000557193"/>
    </source>
</evidence>
<dbReference type="Gene3D" id="3.10.350.10">
    <property type="entry name" value="LysM domain"/>
    <property type="match status" value="1"/>
</dbReference>
<evidence type="ECO:0000259" key="5">
    <source>
        <dbReference type="Pfam" id="PF25800"/>
    </source>
</evidence>
<comment type="caution">
    <text evidence="6">The sequence shown here is derived from an EMBL/GenBank/DDBJ whole genome shotgun (WGS) entry which is preliminary data.</text>
</comment>
<dbReference type="InterPro" id="IPR038440">
    <property type="entry name" value="FimV_C_sf"/>
</dbReference>
<feature type="chain" id="PRO_5030518190" evidence="4">
    <location>
        <begin position="22"/>
        <end position="713"/>
    </location>
</feature>
<feature type="compositionally biased region" description="Pro residues" evidence="3">
    <location>
        <begin position="420"/>
        <end position="435"/>
    </location>
</feature>
<dbReference type="InterPro" id="IPR020011">
    <property type="entry name" value="FimV_C"/>
</dbReference>